<dbReference type="Proteomes" id="UP001459277">
    <property type="component" value="Unassembled WGS sequence"/>
</dbReference>
<feature type="domain" description="Aminotransferase-like plant mobile" evidence="1">
    <location>
        <begin position="80"/>
        <end position="185"/>
    </location>
</feature>
<protein>
    <recommendedName>
        <fullName evidence="1">Aminotransferase-like plant mobile domain-containing protein</fullName>
    </recommendedName>
</protein>
<dbReference type="GO" id="GO:0010073">
    <property type="term" value="P:meristem maintenance"/>
    <property type="evidence" value="ECO:0007669"/>
    <property type="project" value="InterPro"/>
</dbReference>
<evidence type="ECO:0000313" key="3">
    <source>
        <dbReference type="Proteomes" id="UP001459277"/>
    </source>
</evidence>
<dbReference type="Pfam" id="PF10536">
    <property type="entry name" value="PMD"/>
    <property type="match status" value="1"/>
</dbReference>
<organism evidence="2 3">
    <name type="scientific">Lithocarpus litseifolius</name>
    <dbReference type="NCBI Taxonomy" id="425828"/>
    <lineage>
        <taxon>Eukaryota</taxon>
        <taxon>Viridiplantae</taxon>
        <taxon>Streptophyta</taxon>
        <taxon>Embryophyta</taxon>
        <taxon>Tracheophyta</taxon>
        <taxon>Spermatophyta</taxon>
        <taxon>Magnoliopsida</taxon>
        <taxon>eudicotyledons</taxon>
        <taxon>Gunneridae</taxon>
        <taxon>Pentapetalae</taxon>
        <taxon>rosids</taxon>
        <taxon>fabids</taxon>
        <taxon>Fagales</taxon>
        <taxon>Fagaceae</taxon>
        <taxon>Lithocarpus</taxon>
    </lineage>
</organism>
<keyword evidence="3" id="KW-1185">Reference proteome</keyword>
<gene>
    <name evidence="2" type="ORF">SO802_027074</name>
</gene>
<dbReference type="PANTHER" id="PTHR46033">
    <property type="entry name" value="PROTEIN MAIN-LIKE 2"/>
    <property type="match status" value="1"/>
</dbReference>
<name>A0AAW2C564_9ROSI</name>
<dbReference type="PANTHER" id="PTHR46033:SF8">
    <property type="entry name" value="PROTEIN MAINTENANCE OF MERISTEMS-LIKE"/>
    <property type="match status" value="1"/>
</dbReference>
<accession>A0AAW2C564</accession>
<sequence>MIIANNLLAAMLDMQALDKVHLGPDDRTQLTRQPDHRSTPLRRCAADEEVPGIMKVRRRKCVLPQGGLDPRIMQYIDAAGLIGLFKVPNMEVNQALIMALVERWRPETLTFHLPYGEMSITLQDIEVMLGVSVGGLPITGRKDMQWNVVCGELLGHQPPPVIPNSNKSTLTRARIKYKWLDAQFAAPLAADAGDEVMQ</sequence>
<reference evidence="2 3" key="1">
    <citation type="submission" date="2024-01" db="EMBL/GenBank/DDBJ databases">
        <title>A telomere-to-telomere, gap-free genome of sweet tea (Lithocarpus litseifolius).</title>
        <authorList>
            <person name="Zhou J."/>
        </authorList>
    </citation>
    <scope>NUCLEOTIDE SEQUENCE [LARGE SCALE GENOMIC DNA]</scope>
    <source>
        <strain evidence="2">Zhou-2022a</strain>
        <tissue evidence="2">Leaf</tissue>
    </source>
</reference>
<proteinExistence type="predicted"/>
<dbReference type="InterPro" id="IPR019557">
    <property type="entry name" value="AminoTfrase-like_pln_mobile"/>
</dbReference>
<evidence type="ECO:0000259" key="1">
    <source>
        <dbReference type="Pfam" id="PF10536"/>
    </source>
</evidence>
<dbReference type="EMBL" id="JAZDWU010000009">
    <property type="protein sequence ID" value="KAK9992089.1"/>
    <property type="molecule type" value="Genomic_DNA"/>
</dbReference>
<dbReference type="AlphaFoldDB" id="A0AAW2C564"/>
<evidence type="ECO:0000313" key="2">
    <source>
        <dbReference type="EMBL" id="KAK9992089.1"/>
    </source>
</evidence>
<comment type="caution">
    <text evidence="2">The sequence shown here is derived from an EMBL/GenBank/DDBJ whole genome shotgun (WGS) entry which is preliminary data.</text>
</comment>
<dbReference type="InterPro" id="IPR044824">
    <property type="entry name" value="MAIN-like"/>
</dbReference>